<keyword evidence="1" id="KW-0732">Signal</keyword>
<dbReference type="InterPro" id="IPR041662">
    <property type="entry name" value="SusD-like_2"/>
</dbReference>
<gene>
    <name evidence="2" type="ORF">GCM10007383_20720</name>
</gene>
<reference evidence="2" key="2">
    <citation type="submission" date="2020-09" db="EMBL/GenBank/DDBJ databases">
        <authorList>
            <person name="Sun Q."/>
            <person name="Kim S."/>
        </authorList>
    </citation>
    <scope>NUCLEOTIDE SEQUENCE</scope>
    <source>
        <strain evidence="2">KCTC 12113</strain>
    </source>
</reference>
<evidence type="ECO:0000313" key="2">
    <source>
        <dbReference type="EMBL" id="GGW35574.1"/>
    </source>
</evidence>
<evidence type="ECO:0008006" key="4">
    <source>
        <dbReference type="Google" id="ProtNLM"/>
    </source>
</evidence>
<dbReference type="PROSITE" id="PS51257">
    <property type="entry name" value="PROKAR_LIPOPROTEIN"/>
    <property type="match status" value="1"/>
</dbReference>
<dbReference type="RefSeq" id="WP_051315571.1">
    <property type="nucleotide sequence ID" value="NZ_BMWP01000012.1"/>
</dbReference>
<evidence type="ECO:0000313" key="3">
    <source>
        <dbReference type="Proteomes" id="UP000634668"/>
    </source>
</evidence>
<accession>A0A918MKN6</accession>
<dbReference type="Pfam" id="PF12771">
    <property type="entry name" value="SusD-like_2"/>
    <property type="match status" value="1"/>
</dbReference>
<organism evidence="2 3">
    <name type="scientific">Arenibacter certesii</name>
    <dbReference type="NCBI Taxonomy" id="228955"/>
    <lineage>
        <taxon>Bacteria</taxon>
        <taxon>Pseudomonadati</taxon>
        <taxon>Bacteroidota</taxon>
        <taxon>Flavobacteriia</taxon>
        <taxon>Flavobacteriales</taxon>
        <taxon>Flavobacteriaceae</taxon>
        <taxon>Arenibacter</taxon>
    </lineage>
</organism>
<dbReference type="Proteomes" id="UP000634668">
    <property type="component" value="Unassembled WGS sequence"/>
</dbReference>
<dbReference type="SUPFAM" id="SSF48452">
    <property type="entry name" value="TPR-like"/>
    <property type="match status" value="1"/>
</dbReference>
<sequence>MKINKINIKIACFFVAISAISFISCADDLAELNENPNAIADLPLGLQLTDIQLKAAGAQYEMRRVGLGWASSSVQQLADVNIATNLLPGDKYIDFIDYSYAVFDEYWVNEAKDVIDFVTRSAEDPTAVNYNAIGRIMKVISFHKVTDLYGDIPYSEAGQGYLTNTWFPAYDRQQDIYASMLNELETAAMQLTASAESPGSQDVIYNGDLTKWKKLSYSLMLRLGLRMSKADPSSSETWVKKAIAGGVMTQLDDLAKIEHEEGGVESPIGYSFVVDKFMRLSDTFVGWMQENDDPRLELLSWVESGAPHQGLPNGLDPSTLITDGPAGGDLLDYSQVNQDLVQRDSPSMYITYAEVELMLAEAALRGWYTGDAEVHYNKGVHAAMANWSFYGVDAPTTAEVDAYLAANPFDEANGMEMIGEQYWAATFLNPLEAYSNWRRVEYPVLTPVNYPGNATGGTIARRMKYPLVEFTINAENVNAAIANQGPNTYTTRVWWDKQ</sequence>
<evidence type="ECO:0000256" key="1">
    <source>
        <dbReference type="SAM" id="SignalP"/>
    </source>
</evidence>
<reference evidence="2" key="1">
    <citation type="journal article" date="2014" name="Int. J. Syst. Evol. Microbiol.">
        <title>Complete genome sequence of Corynebacterium casei LMG S-19264T (=DSM 44701T), isolated from a smear-ripened cheese.</title>
        <authorList>
            <consortium name="US DOE Joint Genome Institute (JGI-PGF)"/>
            <person name="Walter F."/>
            <person name="Albersmeier A."/>
            <person name="Kalinowski J."/>
            <person name="Ruckert C."/>
        </authorList>
    </citation>
    <scope>NUCLEOTIDE SEQUENCE</scope>
    <source>
        <strain evidence="2">KCTC 12113</strain>
    </source>
</reference>
<comment type="caution">
    <text evidence="2">The sequence shown here is derived from an EMBL/GenBank/DDBJ whole genome shotgun (WGS) entry which is preliminary data.</text>
</comment>
<feature type="signal peptide" evidence="1">
    <location>
        <begin position="1"/>
        <end position="26"/>
    </location>
</feature>
<dbReference type="AlphaFoldDB" id="A0A918MKN6"/>
<dbReference type="Gene3D" id="1.25.40.390">
    <property type="match status" value="1"/>
</dbReference>
<feature type="chain" id="PRO_5037986163" description="SusD/RagB family nutrient-binding outer membrane lipoprotein" evidence="1">
    <location>
        <begin position="27"/>
        <end position="498"/>
    </location>
</feature>
<name>A0A918MKN6_9FLAO</name>
<proteinExistence type="predicted"/>
<dbReference type="InterPro" id="IPR011990">
    <property type="entry name" value="TPR-like_helical_dom_sf"/>
</dbReference>
<protein>
    <recommendedName>
        <fullName evidence="4">SusD/RagB family nutrient-binding outer membrane lipoprotein</fullName>
    </recommendedName>
</protein>
<dbReference type="EMBL" id="BMWP01000012">
    <property type="protein sequence ID" value="GGW35574.1"/>
    <property type="molecule type" value="Genomic_DNA"/>
</dbReference>
<keyword evidence="3" id="KW-1185">Reference proteome</keyword>